<keyword evidence="6" id="KW-0739">Sodium transport</keyword>
<protein>
    <recommendedName>
        <fullName evidence="6">Na(+)/H(+) antiporter NhaA</fullName>
    </recommendedName>
    <alternativeName>
        <fullName evidence="6">Sodium/proton antiporter NhaA</fullName>
    </alternativeName>
</protein>
<feature type="transmembrane region" description="Helical" evidence="6">
    <location>
        <begin position="397"/>
        <end position="419"/>
    </location>
</feature>
<dbReference type="GO" id="GO:0006885">
    <property type="term" value="P:regulation of pH"/>
    <property type="evidence" value="ECO:0007669"/>
    <property type="project" value="UniProtKB-UniRule"/>
</dbReference>
<evidence type="ECO:0000256" key="1">
    <source>
        <dbReference type="ARBA" id="ARBA00004429"/>
    </source>
</evidence>
<keyword evidence="2 6" id="KW-1003">Cell membrane</keyword>
<gene>
    <name evidence="6" type="primary">nhaA</name>
    <name evidence="8" type="ORF">SAMN05216382_1033</name>
</gene>
<comment type="similarity">
    <text evidence="6">Belongs to the NhaA Na(+)/H(+) (TC 2.A.33) antiporter family.</text>
</comment>
<accession>A0A1H7KN30</accession>
<dbReference type="InterPro" id="IPR004670">
    <property type="entry name" value="NhaA"/>
</dbReference>
<dbReference type="Pfam" id="PF06965">
    <property type="entry name" value="Na_H_antiport_1"/>
    <property type="match status" value="1"/>
</dbReference>
<feature type="transmembrane region" description="Helical" evidence="6">
    <location>
        <begin position="183"/>
        <end position="204"/>
    </location>
</feature>
<evidence type="ECO:0000256" key="2">
    <source>
        <dbReference type="ARBA" id="ARBA00022475"/>
    </source>
</evidence>
<dbReference type="HAMAP" id="MF_01844">
    <property type="entry name" value="NhaA"/>
    <property type="match status" value="1"/>
</dbReference>
<dbReference type="Proteomes" id="UP000199214">
    <property type="component" value="Unassembled WGS sequence"/>
</dbReference>
<feature type="transmembrane region" description="Helical" evidence="6">
    <location>
        <begin position="242"/>
        <end position="266"/>
    </location>
</feature>
<dbReference type="EMBL" id="FNZZ01000002">
    <property type="protein sequence ID" value="SEK88182.1"/>
    <property type="molecule type" value="Genomic_DNA"/>
</dbReference>
<comment type="subcellular location">
    <subcellularLocation>
        <location evidence="1">Cell inner membrane</location>
        <topology evidence="1">Multi-pass membrane protein</topology>
    </subcellularLocation>
    <subcellularLocation>
        <location evidence="6">Cell membrane</location>
        <topology evidence="6">Multi-pass membrane protein</topology>
    </subcellularLocation>
</comment>
<name>A0A1H7KN30_9SPHN</name>
<feature type="transmembrane region" description="Helical" evidence="6">
    <location>
        <begin position="155"/>
        <end position="174"/>
    </location>
</feature>
<reference evidence="9" key="1">
    <citation type="submission" date="2016-10" db="EMBL/GenBank/DDBJ databases">
        <authorList>
            <person name="Varghese N."/>
            <person name="Submissions S."/>
        </authorList>
    </citation>
    <scope>NUCLEOTIDE SEQUENCE [LARGE SCALE GENOMIC DNA]</scope>
    <source>
        <strain evidence="9">JS21-1</strain>
    </source>
</reference>
<evidence type="ECO:0000256" key="4">
    <source>
        <dbReference type="ARBA" id="ARBA00022989"/>
    </source>
</evidence>
<keyword evidence="4 6" id="KW-1133">Transmembrane helix</keyword>
<dbReference type="GO" id="GO:0005886">
    <property type="term" value="C:plasma membrane"/>
    <property type="evidence" value="ECO:0007669"/>
    <property type="project" value="UniProtKB-SubCell"/>
</dbReference>
<evidence type="ECO:0000313" key="8">
    <source>
        <dbReference type="EMBL" id="SEK88182.1"/>
    </source>
</evidence>
<dbReference type="Gene3D" id="1.20.1530.10">
    <property type="entry name" value="Na+/H+ antiporter like domain"/>
    <property type="match status" value="1"/>
</dbReference>
<dbReference type="InterPro" id="IPR023171">
    <property type="entry name" value="Na/H_antiporter_dom_sf"/>
</dbReference>
<sequence>MNACARSIGLPDHDPVSSPKAETSPIVTAAKLAVRLKPKSALRAFLRSEASGGLVLMAAAAAAMIVANSPIGEGYSRVLESYVGPMSVRHWVDDALMALFFLLVGLEIKRELVDGHLSSWADRALPSIAAVSGMAVPAGVYLAIAGSTPGLARGWAIPSATDIAFAIGVMALLGKRVPTSLKLFLTTVAIVDDMGAVAVIALAYTNEISGLKLLAAGAIAGVMFVLNRLGVVRLLPYMALGALLWVAVWMSGIHATIAGVVTAALIPIRRSPGAPDAAGSPLHRLEHALQPWVAYLIVPVFGFANAGVSLAGFSLATLLDPLPLGIAAGLVVGKQVGVFGAVWGAQRLGWAQRPGGASWAQVYGTALLCGIGFTMSLFIGGLAFADPLLEREVKLGVLAGSVLSALIGSAVLFLSAPAARRN</sequence>
<feature type="region of interest" description="Disordered" evidence="7">
    <location>
        <begin position="1"/>
        <end position="22"/>
    </location>
</feature>
<dbReference type="PANTHER" id="PTHR30341">
    <property type="entry name" value="SODIUM ION/PROTON ANTIPORTER NHAA-RELATED"/>
    <property type="match status" value="1"/>
</dbReference>
<dbReference type="OrthoDB" id="9808135at2"/>
<dbReference type="GO" id="GO:0015385">
    <property type="term" value="F:sodium:proton antiporter activity"/>
    <property type="evidence" value="ECO:0007669"/>
    <property type="project" value="UniProtKB-UniRule"/>
</dbReference>
<keyword evidence="9" id="KW-1185">Reference proteome</keyword>
<dbReference type="NCBIfam" id="NF007112">
    <property type="entry name" value="PRK09561.1"/>
    <property type="match status" value="1"/>
</dbReference>
<feature type="transmembrane region" description="Helical" evidence="6">
    <location>
        <begin position="53"/>
        <end position="71"/>
    </location>
</feature>
<feature type="transmembrane region" description="Helical" evidence="6">
    <location>
        <begin position="322"/>
        <end position="343"/>
    </location>
</feature>
<evidence type="ECO:0000256" key="5">
    <source>
        <dbReference type="ARBA" id="ARBA00023136"/>
    </source>
</evidence>
<dbReference type="PANTHER" id="PTHR30341:SF0">
    <property type="entry name" value="NA(+)_H(+) ANTIPORTER NHAA"/>
    <property type="match status" value="1"/>
</dbReference>
<dbReference type="NCBIfam" id="NF007111">
    <property type="entry name" value="PRK09560.1"/>
    <property type="match status" value="1"/>
</dbReference>
<keyword evidence="3 6" id="KW-0812">Transmembrane</keyword>
<feature type="transmembrane region" description="Helical" evidence="6">
    <location>
        <begin position="120"/>
        <end position="143"/>
    </location>
</feature>
<comment type="catalytic activity">
    <reaction evidence="6">
        <text>Na(+)(in) + 2 H(+)(out) = Na(+)(out) + 2 H(+)(in)</text>
        <dbReference type="Rhea" id="RHEA:29251"/>
        <dbReference type="ChEBI" id="CHEBI:15378"/>
        <dbReference type="ChEBI" id="CHEBI:29101"/>
    </reaction>
</comment>
<evidence type="ECO:0000313" key="9">
    <source>
        <dbReference type="Proteomes" id="UP000199214"/>
    </source>
</evidence>
<keyword evidence="6" id="KW-0406">Ion transport</keyword>
<feature type="transmembrane region" description="Helical" evidence="6">
    <location>
        <begin position="363"/>
        <end position="385"/>
    </location>
</feature>
<organism evidence="8 9">
    <name type="scientific">Sphingomonas palmae</name>
    <dbReference type="NCBI Taxonomy" id="1855283"/>
    <lineage>
        <taxon>Bacteria</taxon>
        <taxon>Pseudomonadati</taxon>
        <taxon>Pseudomonadota</taxon>
        <taxon>Alphaproteobacteria</taxon>
        <taxon>Sphingomonadales</taxon>
        <taxon>Sphingomonadaceae</taxon>
        <taxon>Sphingomonas</taxon>
    </lineage>
</organism>
<keyword evidence="5 6" id="KW-0472">Membrane</keyword>
<evidence type="ECO:0000256" key="7">
    <source>
        <dbReference type="SAM" id="MobiDB-lite"/>
    </source>
</evidence>
<feature type="transmembrane region" description="Helical" evidence="6">
    <location>
        <begin position="292"/>
        <end position="315"/>
    </location>
</feature>
<evidence type="ECO:0000256" key="6">
    <source>
        <dbReference type="HAMAP-Rule" id="MF_01844"/>
    </source>
</evidence>
<feature type="transmembrane region" description="Helical" evidence="6">
    <location>
        <begin position="210"/>
        <end position="230"/>
    </location>
</feature>
<dbReference type="AlphaFoldDB" id="A0A1H7KN30"/>
<comment type="function">
    <text evidence="6">Na(+)/H(+) antiporter that extrudes sodium in exchange for external protons.</text>
</comment>
<proteinExistence type="inferred from homology"/>
<dbReference type="NCBIfam" id="TIGR00773">
    <property type="entry name" value="NhaA"/>
    <property type="match status" value="1"/>
</dbReference>
<keyword evidence="6" id="KW-0050">Antiport</keyword>
<keyword evidence="6" id="KW-0915">Sodium</keyword>
<evidence type="ECO:0000256" key="3">
    <source>
        <dbReference type="ARBA" id="ARBA00022692"/>
    </source>
</evidence>
<keyword evidence="6" id="KW-0813">Transport</keyword>
<dbReference type="STRING" id="1855283.SAMN05216382_1033"/>